<proteinExistence type="predicted"/>
<dbReference type="PANTHER" id="PTHR10683:SF28">
    <property type="entry name" value="TRANSALDOLASE C"/>
    <property type="match status" value="1"/>
</dbReference>
<gene>
    <name evidence="5" type="ORF">Thert_01741</name>
</gene>
<keyword evidence="4" id="KW-0704">Schiff base</keyword>
<dbReference type="RefSeq" id="WP_094397375.1">
    <property type="nucleotide sequence ID" value="NZ_CP016893.1"/>
</dbReference>
<dbReference type="Gene3D" id="3.20.20.70">
    <property type="entry name" value="Aldolase class I"/>
    <property type="match status" value="1"/>
</dbReference>
<evidence type="ECO:0000313" key="5">
    <source>
        <dbReference type="EMBL" id="AST57736.1"/>
    </source>
</evidence>
<sequence>MDLFLDTADIEQIKQGFDIGILKGVTTNPSILLKAGKSRSDTIKAILENSNGLLFVQTVSDKYRDIMIEANELLSFDSKRIGIKIPVTPDGIKAIQELKKSSVKTLATAVFSTSQAIISAIAGADYIAPYINRMEQNGIDAIEVIEEIRNIYEMNCFETKILAASFRNVEQVIRTIKAGAHSVTISYELFCDMFNNYLTDKSIKKFAEDWVALNEKIKIKQ</sequence>
<dbReference type="Pfam" id="PF00923">
    <property type="entry name" value="TAL_FSA"/>
    <property type="match status" value="1"/>
</dbReference>
<dbReference type="InterPro" id="IPR001585">
    <property type="entry name" value="TAL/FSA"/>
</dbReference>
<evidence type="ECO:0000313" key="6">
    <source>
        <dbReference type="Proteomes" id="UP000214975"/>
    </source>
</evidence>
<dbReference type="GO" id="GO:0016832">
    <property type="term" value="F:aldehyde-lyase activity"/>
    <property type="evidence" value="ECO:0007669"/>
    <property type="project" value="InterPro"/>
</dbReference>
<keyword evidence="2" id="KW-0963">Cytoplasm</keyword>
<dbReference type="InterPro" id="IPR033919">
    <property type="entry name" value="TSA/FSA_arc/bac"/>
</dbReference>
<dbReference type="GO" id="GO:0005737">
    <property type="term" value="C:cytoplasm"/>
    <property type="evidence" value="ECO:0007669"/>
    <property type="project" value="UniProtKB-SubCell"/>
</dbReference>
<dbReference type="InterPro" id="IPR018225">
    <property type="entry name" value="Transaldolase_AS"/>
</dbReference>
<dbReference type="GO" id="GO:0005975">
    <property type="term" value="P:carbohydrate metabolic process"/>
    <property type="evidence" value="ECO:0007669"/>
    <property type="project" value="InterPro"/>
</dbReference>
<organism evidence="5 6">
    <name type="scientific">Thermoanaerobacterium thermosaccharolyticum</name>
    <name type="common">Clostridium thermosaccharolyticum</name>
    <dbReference type="NCBI Taxonomy" id="1517"/>
    <lineage>
        <taxon>Bacteria</taxon>
        <taxon>Bacillati</taxon>
        <taxon>Bacillota</taxon>
        <taxon>Clostridia</taxon>
        <taxon>Thermoanaerobacterales</taxon>
        <taxon>Thermoanaerobacteraceae</taxon>
        <taxon>Thermoanaerobacterium</taxon>
    </lineage>
</organism>
<accession>A0A223HZ31</accession>
<dbReference type="Proteomes" id="UP000214975">
    <property type="component" value="Chromosome"/>
</dbReference>
<evidence type="ECO:0000256" key="4">
    <source>
        <dbReference type="ARBA" id="ARBA00023270"/>
    </source>
</evidence>
<dbReference type="AlphaFoldDB" id="A0A223HZ31"/>
<evidence type="ECO:0000256" key="1">
    <source>
        <dbReference type="ARBA" id="ARBA00004496"/>
    </source>
</evidence>
<dbReference type="SUPFAM" id="SSF51569">
    <property type="entry name" value="Aldolase"/>
    <property type="match status" value="1"/>
</dbReference>
<name>A0A223HZ31_THETR</name>
<dbReference type="FunFam" id="3.20.20.70:FF:000018">
    <property type="entry name" value="Probable transaldolase"/>
    <property type="match status" value="1"/>
</dbReference>
<evidence type="ECO:0000256" key="3">
    <source>
        <dbReference type="ARBA" id="ARBA00022679"/>
    </source>
</evidence>
<dbReference type="PANTHER" id="PTHR10683">
    <property type="entry name" value="TRANSALDOLASE"/>
    <property type="match status" value="1"/>
</dbReference>
<reference evidence="5 6" key="1">
    <citation type="submission" date="2016-08" db="EMBL/GenBank/DDBJ databases">
        <title>A novel genetic cassette of butanologenic Thermoanaerobacterium thermosaccharolyticum that directly convert cellulose to butanol.</title>
        <authorList>
            <person name="Li T."/>
            <person name="He J."/>
        </authorList>
    </citation>
    <scope>NUCLEOTIDE SEQUENCE [LARGE SCALE GENOMIC DNA]</scope>
    <source>
        <strain evidence="5 6">TG57</strain>
    </source>
</reference>
<comment type="subcellular location">
    <subcellularLocation>
        <location evidence="1">Cytoplasm</location>
    </subcellularLocation>
</comment>
<dbReference type="PROSITE" id="PS00958">
    <property type="entry name" value="TRANSALDOLASE_2"/>
    <property type="match status" value="1"/>
</dbReference>
<dbReference type="CDD" id="cd00956">
    <property type="entry name" value="Transaldolase_FSA"/>
    <property type="match status" value="1"/>
</dbReference>
<evidence type="ECO:0000256" key="2">
    <source>
        <dbReference type="ARBA" id="ARBA00022490"/>
    </source>
</evidence>
<dbReference type="InterPro" id="IPR013785">
    <property type="entry name" value="Aldolase_TIM"/>
</dbReference>
<protein>
    <submittedName>
        <fullName evidence="5">Transaldolase</fullName>
    </submittedName>
</protein>
<keyword evidence="3" id="KW-0808">Transferase</keyword>
<dbReference type="GO" id="GO:0016740">
    <property type="term" value="F:transferase activity"/>
    <property type="evidence" value="ECO:0007669"/>
    <property type="project" value="UniProtKB-KW"/>
</dbReference>
<dbReference type="EMBL" id="CP016893">
    <property type="protein sequence ID" value="AST57736.1"/>
    <property type="molecule type" value="Genomic_DNA"/>
</dbReference>
<dbReference type="PROSITE" id="PS01054">
    <property type="entry name" value="TRANSALDOLASE_1"/>
    <property type="match status" value="1"/>
</dbReference>